<evidence type="ECO:0000313" key="9">
    <source>
        <dbReference type="Proteomes" id="UP000219281"/>
    </source>
</evidence>
<keyword evidence="6" id="KW-0472">Membrane</keyword>
<evidence type="ECO:0000256" key="5">
    <source>
        <dbReference type="ARBA" id="ARBA00023012"/>
    </source>
</evidence>
<feature type="transmembrane region" description="Helical" evidence="6">
    <location>
        <begin position="247"/>
        <end position="268"/>
    </location>
</feature>
<dbReference type="InterPro" id="IPR005467">
    <property type="entry name" value="His_kinase_dom"/>
</dbReference>
<keyword evidence="6" id="KW-0812">Transmembrane</keyword>
<evidence type="ECO:0000259" key="7">
    <source>
        <dbReference type="PROSITE" id="PS50109"/>
    </source>
</evidence>
<dbReference type="EC" id="2.7.13.3" evidence="2"/>
<dbReference type="Pfam" id="PF02518">
    <property type="entry name" value="HATPase_c"/>
    <property type="match status" value="1"/>
</dbReference>
<dbReference type="InterPro" id="IPR011622">
    <property type="entry name" value="7TMR_DISM_rcpt_extracell_dom2"/>
</dbReference>
<evidence type="ECO:0000256" key="4">
    <source>
        <dbReference type="ARBA" id="ARBA00022777"/>
    </source>
</evidence>
<dbReference type="SUPFAM" id="SSF55874">
    <property type="entry name" value="ATPase domain of HSP90 chaperone/DNA topoisomerase II/histidine kinase"/>
    <property type="match status" value="1"/>
</dbReference>
<dbReference type="Proteomes" id="UP000219281">
    <property type="component" value="Unassembled WGS sequence"/>
</dbReference>
<comment type="catalytic activity">
    <reaction evidence="1">
        <text>ATP + protein L-histidine = ADP + protein N-phospho-L-histidine.</text>
        <dbReference type="EC" id="2.7.13.3"/>
    </reaction>
</comment>
<evidence type="ECO:0000313" key="8">
    <source>
        <dbReference type="EMBL" id="SOD12634.1"/>
    </source>
</evidence>
<dbReference type="PANTHER" id="PTHR24421:SF10">
    <property type="entry name" value="NITRATE_NITRITE SENSOR PROTEIN NARQ"/>
    <property type="match status" value="1"/>
</dbReference>
<dbReference type="Pfam" id="PF07695">
    <property type="entry name" value="7TMR-DISM_7TM"/>
    <property type="match status" value="1"/>
</dbReference>
<keyword evidence="4 8" id="KW-0418">Kinase</keyword>
<evidence type="ECO:0000256" key="6">
    <source>
        <dbReference type="SAM" id="Phobius"/>
    </source>
</evidence>
<dbReference type="Pfam" id="PF07696">
    <property type="entry name" value="7TMR-DISMED2"/>
    <property type="match status" value="1"/>
</dbReference>
<protein>
    <recommendedName>
        <fullName evidence="2">histidine kinase</fullName>
        <ecNumber evidence="2">2.7.13.3</ecNumber>
    </recommendedName>
</protein>
<feature type="transmembrane region" description="Helical" evidence="6">
    <location>
        <begin position="341"/>
        <end position="361"/>
    </location>
</feature>
<dbReference type="GO" id="GO:0000160">
    <property type="term" value="P:phosphorelay signal transduction system"/>
    <property type="evidence" value="ECO:0007669"/>
    <property type="project" value="UniProtKB-KW"/>
</dbReference>
<dbReference type="Gene3D" id="2.60.40.2380">
    <property type="match status" value="1"/>
</dbReference>
<sequence length="578" mass="67160">MKAAGIQKITTRSGYILDKGSKWQLTAIQKKEFKFFREKQDLNIGYNKYDAVWCYFSFKNPSSSQTAKTWLCFDNYHIDSLTFFDYKKIRLLGDRTANQSPFLSTLAYEIEIEPGEEKIVWVRLKKQTSFFEFSYHLDNSVSLETKSSRKIALVAFFIGIAFFLLMINGILYLMTKKRLYIYYIGYSLLTVLYVMISTNFAKHLLFPQFLFFSEARVFTGALWYIALSYFLSCFLRLKENQFFKYKLISILCGINLLLVFLSIFFLVISPDLDFRPFFVLGYIIFMLAIVTLFWAAITHLKIERKQAIYALLAFAPQLIWGACLILKTFEVIPKSLGDQWMVYASLYEVFLFGVVLSRNYVEVFLRNSELMQEVIREKENSLSAINTVQLRERRNIANIIHDNVGSKIAYILHLFDMKNSRLAKETITELASDIRDISHKILPKALDEGALLSSLRSQIAILNDGIENTEIELFCYDFPERINEKWIYDIYLIALELINNAIKHGKAKLVTIEFYGYDDHYHFQFTDDGLGFNVDETEKGFGLENIGERIHHYKGDFEISSAVGQGTIVLIDIPIKNN</sequence>
<name>A0A285ZSK6_9SPHI</name>
<dbReference type="CDD" id="cd16917">
    <property type="entry name" value="HATPase_UhpB-NarQ-NarX-like"/>
    <property type="match status" value="1"/>
</dbReference>
<keyword evidence="9" id="KW-1185">Reference proteome</keyword>
<dbReference type="InterPro" id="IPR050482">
    <property type="entry name" value="Sensor_HK_TwoCompSys"/>
</dbReference>
<evidence type="ECO:0000256" key="3">
    <source>
        <dbReference type="ARBA" id="ARBA00022679"/>
    </source>
</evidence>
<feature type="domain" description="Histidine kinase" evidence="7">
    <location>
        <begin position="490"/>
        <end position="577"/>
    </location>
</feature>
<feature type="transmembrane region" description="Helical" evidence="6">
    <location>
        <begin position="307"/>
        <end position="329"/>
    </location>
</feature>
<evidence type="ECO:0000256" key="1">
    <source>
        <dbReference type="ARBA" id="ARBA00000085"/>
    </source>
</evidence>
<dbReference type="EMBL" id="OCMT01000001">
    <property type="protein sequence ID" value="SOD12634.1"/>
    <property type="molecule type" value="Genomic_DNA"/>
</dbReference>
<evidence type="ECO:0000256" key="2">
    <source>
        <dbReference type="ARBA" id="ARBA00012438"/>
    </source>
</evidence>
<accession>A0A285ZSK6</accession>
<feature type="transmembrane region" description="Helical" evidence="6">
    <location>
        <begin position="151"/>
        <end position="173"/>
    </location>
</feature>
<keyword evidence="6" id="KW-1133">Transmembrane helix</keyword>
<feature type="transmembrane region" description="Helical" evidence="6">
    <location>
        <begin position="217"/>
        <end position="235"/>
    </location>
</feature>
<dbReference type="Gene3D" id="3.30.565.10">
    <property type="entry name" value="Histidine kinase-like ATPase, C-terminal domain"/>
    <property type="match status" value="1"/>
</dbReference>
<feature type="transmembrane region" description="Helical" evidence="6">
    <location>
        <begin position="180"/>
        <end position="197"/>
    </location>
</feature>
<dbReference type="InterPro" id="IPR011623">
    <property type="entry name" value="7TMR_DISM_rcpt_extracell_dom1"/>
</dbReference>
<dbReference type="PANTHER" id="PTHR24421">
    <property type="entry name" value="NITRATE/NITRITE SENSOR PROTEIN NARX-RELATED"/>
    <property type="match status" value="1"/>
</dbReference>
<feature type="transmembrane region" description="Helical" evidence="6">
    <location>
        <begin position="274"/>
        <end position="295"/>
    </location>
</feature>
<dbReference type="InterPro" id="IPR036890">
    <property type="entry name" value="HATPase_C_sf"/>
</dbReference>
<dbReference type="GO" id="GO:0004673">
    <property type="term" value="F:protein histidine kinase activity"/>
    <property type="evidence" value="ECO:0007669"/>
    <property type="project" value="UniProtKB-EC"/>
</dbReference>
<proteinExistence type="predicted"/>
<organism evidence="8 9">
    <name type="scientific">Pedobacter xixiisoli</name>
    <dbReference type="NCBI Taxonomy" id="1476464"/>
    <lineage>
        <taxon>Bacteria</taxon>
        <taxon>Pseudomonadati</taxon>
        <taxon>Bacteroidota</taxon>
        <taxon>Sphingobacteriia</taxon>
        <taxon>Sphingobacteriales</taxon>
        <taxon>Sphingobacteriaceae</taxon>
        <taxon>Pedobacter</taxon>
    </lineage>
</organism>
<gene>
    <name evidence="8" type="ORF">SAMN06297358_0769</name>
</gene>
<keyword evidence="3" id="KW-0808">Transferase</keyword>
<keyword evidence="5" id="KW-0902">Two-component regulatory system</keyword>
<dbReference type="InterPro" id="IPR003594">
    <property type="entry name" value="HATPase_dom"/>
</dbReference>
<dbReference type="AlphaFoldDB" id="A0A285ZSK6"/>
<dbReference type="PROSITE" id="PS50109">
    <property type="entry name" value="HIS_KIN"/>
    <property type="match status" value="1"/>
</dbReference>
<reference evidence="9" key="1">
    <citation type="submission" date="2017-09" db="EMBL/GenBank/DDBJ databases">
        <authorList>
            <person name="Varghese N."/>
            <person name="Submissions S."/>
        </authorList>
    </citation>
    <scope>NUCLEOTIDE SEQUENCE [LARGE SCALE GENOMIC DNA]</scope>
    <source>
        <strain evidence="9">CGMCC 1.12803</strain>
    </source>
</reference>